<dbReference type="EMBL" id="JARKIF010000048">
    <property type="protein sequence ID" value="KAJ7607745.1"/>
    <property type="molecule type" value="Genomic_DNA"/>
</dbReference>
<name>A0AAD7B2S9_9AGAR</name>
<comment type="caution">
    <text evidence="1">The sequence shown here is derived from an EMBL/GenBank/DDBJ whole genome shotgun (WGS) entry which is preliminary data.</text>
</comment>
<evidence type="ECO:0000313" key="2">
    <source>
        <dbReference type="Proteomes" id="UP001221142"/>
    </source>
</evidence>
<gene>
    <name evidence="1" type="ORF">FB45DRAFT_1011237</name>
</gene>
<evidence type="ECO:0000313" key="1">
    <source>
        <dbReference type="EMBL" id="KAJ7607745.1"/>
    </source>
</evidence>
<organism evidence="1 2">
    <name type="scientific">Roridomyces roridus</name>
    <dbReference type="NCBI Taxonomy" id="1738132"/>
    <lineage>
        <taxon>Eukaryota</taxon>
        <taxon>Fungi</taxon>
        <taxon>Dikarya</taxon>
        <taxon>Basidiomycota</taxon>
        <taxon>Agaricomycotina</taxon>
        <taxon>Agaricomycetes</taxon>
        <taxon>Agaricomycetidae</taxon>
        <taxon>Agaricales</taxon>
        <taxon>Marasmiineae</taxon>
        <taxon>Mycenaceae</taxon>
        <taxon>Roridomyces</taxon>
    </lineage>
</organism>
<protein>
    <submittedName>
        <fullName evidence="1">Uncharacterized protein</fullName>
    </submittedName>
</protein>
<accession>A0AAD7B2S9</accession>
<proteinExistence type="predicted"/>
<sequence length="295" mass="31833">MRWSRYSQRKVLDTLERGFVDVGVALHEVLADDCAVTPLSQEPVLLSQAHQYFTVPNVIRHLGDTVLSKMTVKTAPVTNIRAILGIRPIENLSGRRTPWGLLGTTTVSASGESLRLARQRQFPPMIRQGRAESGGAQSRARSPDGRITFTQVGLFPSIDSGNHAVDGTRSCFGLENGDDGRVDGGKTGYDFIGSANVVKTMLESDNGLQKNIRGLSEVVHQRVELAHEHGAGGGIRDGVEGCKLLPKEAAAIADAGVVNLGLDGGIARELQETLHDAVGYRDLRINRFPTTFGEE</sequence>
<keyword evidence="2" id="KW-1185">Reference proteome</keyword>
<dbReference type="Proteomes" id="UP001221142">
    <property type="component" value="Unassembled WGS sequence"/>
</dbReference>
<dbReference type="AlphaFoldDB" id="A0AAD7B2S9"/>
<reference evidence="1" key="1">
    <citation type="submission" date="2023-03" db="EMBL/GenBank/DDBJ databases">
        <title>Massive genome expansion in bonnet fungi (Mycena s.s.) driven by repeated elements and novel gene families across ecological guilds.</title>
        <authorList>
            <consortium name="Lawrence Berkeley National Laboratory"/>
            <person name="Harder C.B."/>
            <person name="Miyauchi S."/>
            <person name="Viragh M."/>
            <person name="Kuo A."/>
            <person name="Thoen E."/>
            <person name="Andreopoulos B."/>
            <person name="Lu D."/>
            <person name="Skrede I."/>
            <person name="Drula E."/>
            <person name="Henrissat B."/>
            <person name="Morin E."/>
            <person name="Kohler A."/>
            <person name="Barry K."/>
            <person name="LaButti K."/>
            <person name="Morin E."/>
            <person name="Salamov A."/>
            <person name="Lipzen A."/>
            <person name="Mereny Z."/>
            <person name="Hegedus B."/>
            <person name="Baldrian P."/>
            <person name="Stursova M."/>
            <person name="Weitz H."/>
            <person name="Taylor A."/>
            <person name="Grigoriev I.V."/>
            <person name="Nagy L.G."/>
            <person name="Martin F."/>
            <person name="Kauserud H."/>
        </authorList>
    </citation>
    <scope>NUCLEOTIDE SEQUENCE</scope>
    <source>
        <strain evidence="1">9284</strain>
    </source>
</reference>